<gene>
    <name evidence="5" type="ORF">DN730_02845</name>
</gene>
<feature type="transmembrane region" description="Helical" evidence="4">
    <location>
        <begin position="264"/>
        <end position="285"/>
    </location>
</feature>
<organism evidence="5 6">
    <name type="scientific">Marinomonas piezotolerans</name>
    <dbReference type="NCBI Taxonomy" id="2213058"/>
    <lineage>
        <taxon>Bacteria</taxon>
        <taxon>Pseudomonadati</taxon>
        <taxon>Pseudomonadota</taxon>
        <taxon>Gammaproteobacteria</taxon>
        <taxon>Oceanospirillales</taxon>
        <taxon>Oceanospirillaceae</taxon>
        <taxon>Marinomonas</taxon>
    </lineage>
</organism>
<dbReference type="Gene3D" id="3.30.565.10">
    <property type="entry name" value="Histidine kinase-like ATPase, C-terminal domain"/>
    <property type="match status" value="1"/>
</dbReference>
<dbReference type="PANTHER" id="PTHR24421:SF58">
    <property type="entry name" value="SIGNAL TRANSDUCTION HISTIDINE-PROTEIN KINASE_PHOSPHATASE UHPB"/>
    <property type="match status" value="1"/>
</dbReference>
<keyword evidence="2" id="KW-0418">Kinase</keyword>
<evidence type="ECO:0000256" key="2">
    <source>
        <dbReference type="ARBA" id="ARBA00022777"/>
    </source>
</evidence>
<feature type="transmembrane region" description="Helical" evidence="4">
    <location>
        <begin position="297"/>
        <end position="321"/>
    </location>
</feature>
<keyword evidence="4" id="KW-1133">Transmembrane helix</keyword>
<dbReference type="GO" id="GO:0016301">
    <property type="term" value="F:kinase activity"/>
    <property type="evidence" value="ECO:0007669"/>
    <property type="project" value="UniProtKB-KW"/>
</dbReference>
<evidence type="ECO:0008006" key="7">
    <source>
        <dbReference type="Google" id="ProtNLM"/>
    </source>
</evidence>
<feature type="transmembrane region" description="Helical" evidence="4">
    <location>
        <begin position="327"/>
        <end position="350"/>
    </location>
</feature>
<keyword evidence="3" id="KW-0902">Two-component regulatory system</keyword>
<keyword evidence="4" id="KW-0472">Membrane</keyword>
<evidence type="ECO:0000313" key="6">
    <source>
        <dbReference type="Proteomes" id="UP000254326"/>
    </source>
</evidence>
<feature type="transmembrane region" description="Helical" evidence="4">
    <location>
        <begin position="362"/>
        <end position="383"/>
    </location>
</feature>
<proteinExistence type="predicted"/>
<feature type="transmembrane region" description="Helical" evidence="4">
    <location>
        <begin position="22"/>
        <end position="42"/>
    </location>
</feature>
<keyword evidence="6" id="KW-1185">Reference proteome</keyword>
<evidence type="ECO:0000313" key="5">
    <source>
        <dbReference type="EMBL" id="RDL45995.1"/>
    </source>
</evidence>
<protein>
    <recommendedName>
        <fullName evidence="7">Histidine kinase/HSP90-like ATPase domain-containing protein</fullName>
    </recommendedName>
</protein>
<evidence type="ECO:0000256" key="3">
    <source>
        <dbReference type="ARBA" id="ARBA00023012"/>
    </source>
</evidence>
<feature type="transmembrane region" description="Helical" evidence="4">
    <location>
        <begin position="175"/>
        <end position="193"/>
    </location>
</feature>
<sequence length="726" mass="82407">MNQAPPQSLQPTIALRFAPSKVIISTLMLLFVFAVITVFYATQLPSVTGQFSVEEQRLTYSDQGNRHIVTAISGIPDEWLQLSAVDLIEEPDYLNDYQRYNAFFEKQSALFHHLSQSHVLLKTEDGATLKVNTGYRHWYELPFNFWAQLVPVAIALIIGAWLWSFRQNDPAATQYYISAIFIAVTIFPAAIYSSRPLAVSGEVFHFLSVMDHLGLYIFCAAMLSLNWLFPYPISALKVPRYLYIGFASLWVLNTLQWLPNFDVSIRLVSCATLIGVISMVLIHWWRSRTQPQFLILIKWFALSTIFGPSIFVVLIFLPPIFEIEPLISQSFAFGAFASIYLIMAIAVSRYKLFEYERWWSESLIWFAFGLLVIGLDVLFIVLLDISYQQASWLALALTGWVYFPIRQRLLHKLVLSNEQKLQSLLPDIVSVIAGSANHSQLSSGMQDCLVKLYDPLYINSLPQRLDKVNVSSDGSQLMIPLPDKDRRLELLYADRGKRLFNSHDQKTANALVNLFNNAVTASKAKEEGIQLERKRIRQDMHDTLGGYLLSIMHQKQDPQSALLARYAWNELRDILSALDDNMSPLSMNLLRWKGALEKLFTGDDLAFNFNLHSSAIEVESQLGGLQRLNLGQVLREAVTNAFRHAAPTFINVDIQYDTGDLLIRIEHDGQVAPPDSWKPGRGLTHIRSRVAQLQGVINWQMSSVGHLVMTLSVPIVLKHTTQQGRV</sequence>
<dbReference type="GO" id="GO:0000160">
    <property type="term" value="P:phosphorelay signal transduction system"/>
    <property type="evidence" value="ECO:0007669"/>
    <property type="project" value="UniProtKB-KW"/>
</dbReference>
<feature type="transmembrane region" description="Helical" evidence="4">
    <location>
        <begin position="145"/>
        <end position="163"/>
    </location>
</feature>
<dbReference type="Proteomes" id="UP000254326">
    <property type="component" value="Unassembled WGS sequence"/>
</dbReference>
<dbReference type="InterPro" id="IPR036890">
    <property type="entry name" value="HATPase_C_sf"/>
</dbReference>
<dbReference type="SUPFAM" id="SSF55874">
    <property type="entry name" value="ATPase domain of HSP90 chaperone/DNA topoisomerase II/histidine kinase"/>
    <property type="match status" value="1"/>
</dbReference>
<dbReference type="AlphaFoldDB" id="A0A370UE58"/>
<dbReference type="EMBL" id="QKRA01000001">
    <property type="protein sequence ID" value="RDL45995.1"/>
    <property type="molecule type" value="Genomic_DNA"/>
</dbReference>
<accession>A0A370UE58</accession>
<comment type="caution">
    <text evidence="5">The sequence shown here is derived from an EMBL/GenBank/DDBJ whole genome shotgun (WGS) entry which is preliminary data.</text>
</comment>
<reference evidence="5 6" key="1">
    <citation type="submission" date="2018-06" db="EMBL/GenBank/DDBJ databases">
        <title>Marinomonas sp. YLB-05 draft genome sequence.</title>
        <authorList>
            <person name="Yu L."/>
            <person name="Tang X."/>
        </authorList>
    </citation>
    <scope>NUCLEOTIDE SEQUENCE [LARGE SCALE GENOMIC DNA]</scope>
    <source>
        <strain evidence="5 6">YLB-05</strain>
    </source>
</reference>
<feature type="transmembrane region" description="Helical" evidence="4">
    <location>
        <begin position="213"/>
        <end position="229"/>
    </location>
</feature>
<evidence type="ECO:0000256" key="4">
    <source>
        <dbReference type="SAM" id="Phobius"/>
    </source>
</evidence>
<evidence type="ECO:0000256" key="1">
    <source>
        <dbReference type="ARBA" id="ARBA00022679"/>
    </source>
</evidence>
<dbReference type="RefSeq" id="WP_115466581.1">
    <property type="nucleotide sequence ID" value="NZ_QKRA01000001.1"/>
</dbReference>
<keyword evidence="4" id="KW-0812">Transmembrane</keyword>
<dbReference type="InterPro" id="IPR050482">
    <property type="entry name" value="Sensor_HK_TwoCompSys"/>
</dbReference>
<dbReference type="OrthoDB" id="9797605at2"/>
<feature type="transmembrane region" description="Helical" evidence="4">
    <location>
        <begin position="241"/>
        <end position="258"/>
    </location>
</feature>
<keyword evidence="1" id="KW-0808">Transferase</keyword>
<name>A0A370UE58_9GAMM</name>
<dbReference type="PANTHER" id="PTHR24421">
    <property type="entry name" value="NITRATE/NITRITE SENSOR PROTEIN NARX-RELATED"/>
    <property type="match status" value="1"/>
</dbReference>